<protein>
    <submittedName>
        <fullName evidence="1">19855_t:CDS:1</fullName>
    </submittedName>
</protein>
<dbReference type="EMBL" id="CAJVQB010004052">
    <property type="protein sequence ID" value="CAG8625508.1"/>
    <property type="molecule type" value="Genomic_DNA"/>
</dbReference>
<evidence type="ECO:0000313" key="1">
    <source>
        <dbReference type="EMBL" id="CAG8625508.1"/>
    </source>
</evidence>
<sequence length="42" mass="4993">MHFTLLETCINYSKTAIRNVIKEYQIRVEGWGKKQHPGYLLL</sequence>
<accession>A0ABN7UMM2</accession>
<reference evidence="1 2" key="1">
    <citation type="submission" date="2021-06" db="EMBL/GenBank/DDBJ databases">
        <authorList>
            <person name="Kallberg Y."/>
            <person name="Tangrot J."/>
            <person name="Rosling A."/>
        </authorList>
    </citation>
    <scope>NUCLEOTIDE SEQUENCE [LARGE SCALE GENOMIC DNA]</scope>
    <source>
        <strain evidence="1 2">120-4 pot B 10/14</strain>
    </source>
</reference>
<comment type="caution">
    <text evidence="1">The sequence shown here is derived from an EMBL/GenBank/DDBJ whole genome shotgun (WGS) entry which is preliminary data.</text>
</comment>
<dbReference type="Proteomes" id="UP000789901">
    <property type="component" value="Unassembled WGS sequence"/>
</dbReference>
<organism evidence="1 2">
    <name type="scientific">Gigaspora margarita</name>
    <dbReference type="NCBI Taxonomy" id="4874"/>
    <lineage>
        <taxon>Eukaryota</taxon>
        <taxon>Fungi</taxon>
        <taxon>Fungi incertae sedis</taxon>
        <taxon>Mucoromycota</taxon>
        <taxon>Glomeromycotina</taxon>
        <taxon>Glomeromycetes</taxon>
        <taxon>Diversisporales</taxon>
        <taxon>Gigasporaceae</taxon>
        <taxon>Gigaspora</taxon>
    </lineage>
</organism>
<gene>
    <name evidence="1" type="ORF">GMARGA_LOCUS8058</name>
</gene>
<name>A0ABN7UMM2_GIGMA</name>
<evidence type="ECO:0000313" key="2">
    <source>
        <dbReference type="Proteomes" id="UP000789901"/>
    </source>
</evidence>
<proteinExistence type="predicted"/>
<keyword evidence="2" id="KW-1185">Reference proteome</keyword>